<keyword evidence="4" id="KW-1003">Cell membrane</keyword>
<feature type="transmembrane region" description="Helical" evidence="12">
    <location>
        <begin position="405"/>
        <end position="426"/>
    </location>
</feature>
<evidence type="ECO:0000313" key="14">
    <source>
        <dbReference type="Proteomes" id="UP000807504"/>
    </source>
</evidence>
<organism evidence="13 14">
    <name type="scientific">Argiope bruennichi</name>
    <name type="common">Wasp spider</name>
    <name type="synonym">Aranea bruennichi</name>
    <dbReference type="NCBI Taxonomy" id="94029"/>
    <lineage>
        <taxon>Eukaryota</taxon>
        <taxon>Metazoa</taxon>
        <taxon>Ecdysozoa</taxon>
        <taxon>Arthropoda</taxon>
        <taxon>Chelicerata</taxon>
        <taxon>Arachnida</taxon>
        <taxon>Araneae</taxon>
        <taxon>Araneomorphae</taxon>
        <taxon>Entelegynae</taxon>
        <taxon>Araneoidea</taxon>
        <taxon>Araneidae</taxon>
        <taxon>Argiope</taxon>
    </lineage>
</organism>
<dbReference type="PANTHER" id="PTHR21522">
    <property type="entry name" value="PROTON CHANNEL OTOP"/>
    <property type="match status" value="1"/>
</dbReference>
<feature type="transmembrane region" description="Helical" evidence="12">
    <location>
        <begin position="101"/>
        <end position="120"/>
    </location>
</feature>
<dbReference type="GO" id="GO:0015252">
    <property type="term" value="F:proton channel activity"/>
    <property type="evidence" value="ECO:0007669"/>
    <property type="project" value="InterPro"/>
</dbReference>
<keyword evidence="3" id="KW-0813">Transport</keyword>
<evidence type="ECO:0000256" key="4">
    <source>
        <dbReference type="ARBA" id="ARBA00022475"/>
    </source>
</evidence>
<evidence type="ECO:0000256" key="9">
    <source>
        <dbReference type="ARBA" id="ARBA00023136"/>
    </source>
</evidence>
<protein>
    <submittedName>
        <fullName evidence="13">Proton channel OtopLc like protein</fullName>
    </submittedName>
</protein>
<evidence type="ECO:0000256" key="5">
    <source>
        <dbReference type="ARBA" id="ARBA00022692"/>
    </source>
</evidence>
<evidence type="ECO:0000256" key="2">
    <source>
        <dbReference type="ARBA" id="ARBA00006513"/>
    </source>
</evidence>
<name>A0A8T0FGV8_ARGBR</name>
<proteinExistence type="inferred from homology"/>
<evidence type="ECO:0000256" key="12">
    <source>
        <dbReference type="SAM" id="Phobius"/>
    </source>
</evidence>
<keyword evidence="14" id="KW-1185">Reference proteome</keyword>
<gene>
    <name evidence="13" type="ORF">HNY73_005279</name>
</gene>
<evidence type="ECO:0000256" key="1">
    <source>
        <dbReference type="ARBA" id="ARBA00004651"/>
    </source>
</evidence>
<reference evidence="13" key="1">
    <citation type="journal article" date="2020" name="bioRxiv">
        <title>Chromosome-level reference genome of the European wasp spider Argiope bruennichi: a resource for studies on range expansion and evolutionary adaptation.</title>
        <authorList>
            <person name="Sheffer M.M."/>
            <person name="Hoppe A."/>
            <person name="Krehenwinkel H."/>
            <person name="Uhl G."/>
            <person name="Kuss A.W."/>
            <person name="Jensen L."/>
            <person name="Jensen C."/>
            <person name="Gillespie R.G."/>
            <person name="Hoff K.J."/>
            <person name="Prost S."/>
        </authorList>
    </citation>
    <scope>NUCLEOTIDE SEQUENCE</scope>
</reference>
<feature type="transmembrane region" description="Helical" evidence="12">
    <location>
        <begin position="70"/>
        <end position="89"/>
    </location>
</feature>
<keyword evidence="6" id="KW-0375">Hydrogen ion transport</keyword>
<comment type="subcellular location">
    <subcellularLocation>
        <location evidence="1">Cell membrane</location>
        <topology evidence="1">Multi-pass membrane protein</topology>
    </subcellularLocation>
</comment>
<evidence type="ECO:0000256" key="6">
    <source>
        <dbReference type="ARBA" id="ARBA00022781"/>
    </source>
</evidence>
<keyword evidence="5 12" id="KW-0812">Transmembrane</keyword>
<comment type="caution">
    <text evidence="13">The sequence shown here is derived from an EMBL/GenBank/DDBJ whole genome shotgun (WGS) entry which is preliminary data.</text>
</comment>
<reference evidence="13" key="2">
    <citation type="submission" date="2020-06" db="EMBL/GenBank/DDBJ databases">
        <authorList>
            <person name="Sheffer M."/>
        </authorList>
    </citation>
    <scope>NUCLEOTIDE SEQUENCE</scope>
</reference>
<accession>A0A8T0FGV8</accession>
<feature type="transmembrane region" description="Helical" evidence="12">
    <location>
        <begin position="334"/>
        <end position="357"/>
    </location>
</feature>
<feature type="region of interest" description="Disordered" evidence="11">
    <location>
        <begin position="1"/>
        <end position="30"/>
    </location>
</feature>
<keyword evidence="9 12" id="KW-0472">Membrane</keyword>
<evidence type="ECO:0000256" key="3">
    <source>
        <dbReference type="ARBA" id="ARBA00022448"/>
    </source>
</evidence>
<feature type="transmembrane region" description="Helical" evidence="12">
    <location>
        <begin position="438"/>
        <end position="456"/>
    </location>
</feature>
<dbReference type="InterPro" id="IPR004878">
    <property type="entry name" value="Otopetrin"/>
</dbReference>
<evidence type="ECO:0000313" key="13">
    <source>
        <dbReference type="EMBL" id="KAF8790221.1"/>
    </source>
</evidence>
<dbReference type="GO" id="GO:0005886">
    <property type="term" value="C:plasma membrane"/>
    <property type="evidence" value="ECO:0007669"/>
    <property type="project" value="UniProtKB-SubCell"/>
</dbReference>
<evidence type="ECO:0000256" key="11">
    <source>
        <dbReference type="SAM" id="MobiDB-lite"/>
    </source>
</evidence>
<sequence length="471" mass="54079">MSSKVMENKTSFDPRRDGNGLDKSFAEPEQYPLHELNDFRDGKTSLENISITENCPQSSRDGDVLHSLSGIYAEVLIVVTAAAVITEMLPGSLPLFYFHDYLFVYLLGIGITVFIIIHGVKLHQQVTSSKNDENDCTLSPALQKTAPEKCIADINLFFRVGTATNLCNDRKYNFGKMEFYVLTFTYHFCQQPRNNILNTLGCFRNLAIMHLFAANFAVWFRMMVWGIVKDWEAATHIKHNSSVPWDNALNITVHSLESDVNSKDNSTHYPAHVIHYTSNCWWRVKKSEEMDITSVQYCLQNSTAGQIWEKTDQFLFVKKMYSWKSLREVQFIRLFQSIGLFAILIYGSCNVISGSLSPRRPNILLAFETISMVLNSTAQYLLIVQVSRKKIDVSNANEKPGRQSIVFLIFCNISLCILECFITWSHLRHQFIINDSEVIWTAVIRCVLPFVVFYRYHSVVTLMQAWVKAYQ</sequence>
<evidence type="ECO:0000256" key="8">
    <source>
        <dbReference type="ARBA" id="ARBA00023065"/>
    </source>
</evidence>
<dbReference type="Proteomes" id="UP000807504">
    <property type="component" value="Unassembled WGS sequence"/>
</dbReference>
<feature type="compositionally biased region" description="Basic and acidic residues" evidence="11">
    <location>
        <begin position="1"/>
        <end position="26"/>
    </location>
</feature>
<keyword evidence="10" id="KW-0407">Ion channel</keyword>
<feature type="transmembrane region" description="Helical" evidence="12">
    <location>
        <begin position="363"/>
        <end position="384"/>
    </location>
</feature>
<dbReference type="AlphaFoldDB" id="A0A8T0FGV8"/>
<evidence type="ECO:0000256" key="10">
    <source>
        <dbReference type="ARBA" id="ARBA00023303"/>
    </source>
</evidence>
<dbReference type="PANTHER" id="PTHR21522:SF32">
    <property type="entry name" value="OTOPETRIN-2"/>
    <property type="match status" value="1"/>
</dbReference>
<comment type="similarity">
    <text evidence="2">Belongs to the otopetrin family.</text>
</comment>
<dbReference type="Pfam" id="PF03189">
    <property type="entry name" value="Otopetrin"/>
    <property type="match status" value="2"/>
</dbReference>
<evidence type="ECO:0000256" key="7">
    <source>
        <dbReference type="ARBA" id="ARBA00022989"/>
    </source>
</evidence>
<keyword evidence="8" id="KW-0406">Ion transport</keyword>
<dbReference type="EMBL" id="JABXBU010000011">
    <property type="protein sequence ID" value="KAF8790221.1"/>
    <property type="molecule type" value="Genomic_DNA"/>
</dbReference>
<keyword evidence="7 12" id="KW-1133">Transmembrane helix</keyword>